<accession>A0A8K0P708</accession>
<dbReference type="Proteomes" id="UP000792457">
    <property type="component" value="Unassembled WGS sequence"/>
</dbReference>
<keyword evidence="2" id="KW-1185">Reference proteome</keyword>
<sequence>LSGAKAEIASLKAEIKILRKHDADKCESKLSYAQVLNENNNHRNIKKVKPHVLKQVKAKVSPKQKRDINEIKGNKFGDVIIECANAESKGKLMDELTESMGSEFTIKEPSSVFPRLNISGVTHEDIQSMSNPGLVSSIKLLNDLKDENHLDIVCVGKMYENGLCNIIIQYDKDTYSQQYGHTMKYCQNYQACSYCAGEHIYNECHSVNKCCINCIRSNQKFCLQLNTDHTSYDGSCPIYKKISASVKRRLQDA</sequence>
<evidence type="ECO:0000313" key="2">
    <source>
        <dbReference type="Proteomes" id="UP000792457"/>
    </source>
</evidence>
<organism evidence="1 2">
    <name type="scientific">Ladona fulva</name>
    <name type="common">Scarce chaser dragonfly</name>
    <name type="synonym">Libellula fulva</name>
    <dbReference type="NCBI Taxonomy" id="123851"/>
    <lineage>
        <taxon>Eukaryota</taxon>
        <taxon>Metazoa</taxon>
        <taxon>Ecdysozoa</taxon>
        <taxon>Arthropoda</taxon>
        <taxon>Hexapoda</taxon>
        <taxon>Insecta</taxon>
        <taxon>Pterygota</taxon>
        <taxon>Palaeoptera</taxon>
        <taxon>Odonata</taxon>
        <taxon>Epiprocta</taxon>
        <taxon>Anisoptera</taxon>
        <taxon>Libelluloidea</taxon>
        <taxon>Libellulidae</taxon>
        <taxon>Ladona</taxon>
    </lineage>
</organism>
<dbReference type="AlphaFoldDB" id="A0A8K0P708"/>
<name>A0A8K0P708_LADFU</name>
<comment type="caution">
    <text evidence="1">The sequence shown here is derived from an EMBL/GenBank/DDBJ whole genome shotgun (WGS) entry which is preliminary data.</text>
</comment>
<dbReference type="EMBL" id="KZ309337">
    <property type="protein sequence ID" value="KAG8238340.1"/>
    <property type="molecule type" value="Genomic_DNA"/>
</dbReference>
<evidence type="ECO:0000313" key="1">
    <source>
        <dbReference type="EMBL" id="KAG8238340.1"/>
    </source>
</evidence>
<reference evidence="1" key="1">
    <citation type="submission" date="2013-04" db="EMBL/GenBank/DDBJ databases">
        <authorList>
            <person name="Qu J."/>
            <person name="Murali S.C."/>
            <person name="Bandaranaike D."/>
            <person name="Bellair M."/>
            <person name="Blankenburg K."/>
            <person name="Chao H."/>
            <person name="Dinh H."/>
            <person name="Doddapaneni H."/>
            <person name="Downs B."/>
            <person name="Dugan-Rocha S."/>
            <person name="Elkadiri S."/>
            <person name="Gnanaolivu R.D."/>
            <person name="Hernandez B."/>
            <person name="Javaid M."/>
            <person name="Jayaseelan J.C."/>
            <person name="Lee S."/>
            <person name="Li M."/>
            <person name="Ming W."/>
            <person name="Munidasa M."/>
            <person name="Muniz J."/>
            <person name="Nguyen L."/>
            <person name="Ongeri F."/>
            <person name="Osuji N."/>
            <person name="Pu L.-L."/>
            <person name="Puazo M."/>
            <person name="Qu C."/>
            <person name="Quiroz J."/>
            <person name="Raj R."/>
            <person name="Weissenberger G."/>
            <person name="Xin Y."/>
            <person name="Zou X."/>
            <person name="Han Y."/>
            <person name="Richards S."/>
            <person name="Worley K."/>
            <person name="Muzny D."/>
            <person name="Gibbs R."/>
        </authorList>
    </citation>
    <scope>NUCLEOTIDE SEQUENCE</scope>
    <source>
        <strain evidence="1">Sampled in the wild</strain>
    </source>
</reference>
<feature type="non-terminal residue" evidence="1">
    <location>
        <position position="253"/>
    </location>
</feature>
<proteinExistence type="predicted"/>
<protein>
    <submittedName>
        <fullName evidence="1">Uncharacterized protein</fullName>
    </submittedName>
</protein>
<gene>
    <name evidence="1" type="ORF">J437_LFUL017201</name>
</gene>
<reference evidence="1" key="2">
    <citation type="submission" date="2017-10" db="EMBL/GenBank/DDBJ databases">
        <title>Ladona fulva Genome sequencing and assembly.</title>
        <authorList>
            <person name="Murali S."/>
            <person name="Richards S."/>
            <person name="Bandaranaike D."/>
            <person name="Bellair M."/>
            <person name="Blankenburg K."/>
            <person name="Chao H."/>
            <person name="Dinh H."/>
            <person name="Doddapaneni H."/>
            <person name="Dugan-Rocha S."/>
            <person name="Elkadiri S."/>
            <person name="Gnanaolivu R."/>
            <person name="Hernandez B."/>
            <person name="Skinner E."/>
            <person name="Javaid M."/>
            <person name="Lee S."/>
            <person name="Li M."/>
            <person name="Ming W."/>
            <person name="Munidasa M."/>
            <person name="Muniz J."/>
            <person name="Nguyen L."/>
            <person name="Hughes D."/>
            <person name="Osuji N."/>
            <person name="Pu L.-L."/>
            <person name="Puazo M."/>
            <person name="Qu C."/>
            <person name="Quiroz J."/>
            <person name="Raj R."/>
            <person name="Weissenberger G."/>
            <person name="Xin Y."/>
            <person name="Zou X."/>
            <person name="Han Y."/>
            <person name="Worley K."/>
            <person name="Muzny D."/>
            <person name="Gibbs R."/>
        </authorList>
    </citation>
    <scope>NUCLEOTIDE SEQUENCE</scope>
    <source>
        <strain evidence="1">Sampled in the wild</strain>
    </source>
</reference>
<dbReference type="OrthoDB" id="7964316at2759"/>